<dbReference type="OMA" id="KHEMWAS"/>
<dbReference type="Pfam" id="PF12937">
    <property type="entry name" value="F-box-like"/>
    <property type="match status" value="1"/>
</dbReference>
<evidence type="ECO:0000259" key="2">
    <source>
        <dbReference type="Pfam" id="PF12937"/>
    </source>
</evidence>
<protein>
    <recommendedName>
        <fullName evidence="6">F-box domain-containing protein</fullName>
    </recommendedName>
</protein>
<evidence type="ECO:0008006" key="6">
    <source>
        <dbReference type="Google" id="ProtNLM"/>
    </source>
</evidence>
<dbReference type="Proteomes" id="UP000825935">
    <property type="component" value="Chromosome 12"/>
</dbReference>
<gene>
    <name evidence="4" type="ORF">KP509_12G084300</name>
</gene>
<comment type="caution">
    <text evidence="4">The sequence shown here is derived from an EMBL/GenBank/DDBJ whole genome shotgun (WGS) entry which is preliminary data.</text>
</comment>
<dbReference type="InterPro" id="IPR036047">
    <property type="entry name" value="F-box-like_dom_sf"/>
</dbReference>
<reference evidence="4" key="1">
    <citation type="submission" date="2021-08" db="EMBL/GenBank/DDBJ databases">
        <title>WGS assembly of Ceratopteris richardii.</title>
        <authorList>
            <person name="Marchant D.B."/>
            <person name="Chen G."/>
            <person name="Jenkins J."/>
            <person name="Shu S."/>
            <person name="Leebens-Mack J."/>
            <person name="Grimwood J."/>
            <person name="Schmutz J."/>
            <person name="Soltis P."/>
            <person name="Soltis D."/>
            <person name="Chen Z.-H."/>
        </authorList>
    </citation>
    <scope>NUCLEOTIDE SEQUENCE</scope>
    <source>
        <strain evidence="4">Whitten #5841</strain>
        <tissue evidence="4">Leaf</tissue>
    </source>
</reference>
<proteinExistence type="predicted"/>
<dbReference type="SUPFAM" id="SSF81383">
    <property type="entry name" value="F-box domain"/>
    <property type="match status" value="1"/>
</dbReference>
<dbReference type="CDD" id="cd22161">
    <property type="entry name" value="F-box_AtSKP2-like"/>
    <property type="match status" value="1"/>
</dbReference>
<dbReference type="InterPro" id="IPR050648">
    <property type="entry name" value="F-box_LRR-repeat"/>
</dbReference>
<dbReference type="PANTHER" id="PTHR13382">
    <property type="entry name" value="MITOCHONDRIAL ATP SYNTHASE COUPLING FACTOR B"/>
    <property type="match status" value="1"/>
</dbReference>
<dbReference type="SUPFAM" id="SSF52047">
    <property type="entry name" value="RNI-like"/>
    <property type="match status" value="1"/>
</dbReference>
<dbReference type="AlphaFoldDB" id="A0A8T2TRD0"/>
<accession>A0A8T2TRD0</accession>
<organism evidence="4 5">
    <name type="scientific">Ceratopteris richardii</name>
    <name type="common">Triangle waterfern</name>
    <dbReference type="NCBI Taxonomy" id="49495"/>
    <lineage>
        <taxon>Eukaryota</taxon>
        <taxon>Viridiplantae</taxon>
        <taxon>Streptophyta</taxon>
        <taxon>Embryophyta</taxon>
        <taxon>Tracheophyta</taxon>
        <taxon>Polypodiopsida</taxon>
        <taxon>Polypodiidae</taxon>
        <taxon>Polypodiales</taxon>
        <taxon>Pteridineae</taxon>
        <taxon>Pteridaceae</taxon>
        <taxon>Parkerioideae</taxon>
        <taxon>Ceratopteris</taxon>
    </lineage>
</organism>
<dbReference type="EMBL" id="CM035417">
    <property type="protein sequence ID" value="KAH7423985.1"/>
    <property type="molecule type" value="Genomic_DNA"/>
</dbReference>
<keyword evidence="1" id="KW-0833">Ubl conjugation pathway</keyword>
<feature type="domain" description="F-box" evidence="2">
    <location>
        <begin position="17"/>
        <end position="52"/>
    </location>
</feature>
<evidence type="ECO:0000313" key="4">
    <source>
        <dbReference type="EMBL" id="KAH7423985.1"/>
    </source>
</evidence>
<evidence type="ECO:0000256" key="1">
    <source>
        <dbReference type="ARBA" id="ARBA00022786"/>
    </source>
</evidence>
<dbReference type="OrthoDB" id="423607at2759"/>
<dbReference type="InterPro" id="IPR032675">
    <property type="entry name" value="LRR_dom_sf"/>
</dbReference>
<keyword evidence="5" id="KW-1185">Reference proteome</keyword>
<evidence type="ECO:0000259" key="3">
    <source>
        <dbReference type="Pfam" id="PF25372"/>
    </source>
</evidence>
<dbReference type="SMART" id="SM00367">
    <property type="entry name" value="LRR_CC"/>
    <property type="match status" value="7"/>
</dbReference>
<evidence type="ECO:0000313" key="5">
    <source>
        <dbReference type="Proteomes" id="UP000825935"/>
    </source>
</evidence>
<dbReference type="Pfam" id="PF25372">
    <property type="entry name" value="DUF7885"/>
    <property type="match status" value="1"/>
</dbReference>
<dbReference type="Gene3D" id="3.80.10.10">
    <property type="entry name" value="Ribonuclease Inhibitor"/>
    <property type="match status" value="1"/>
</dbReference>
<dbReference type="GO" id="GO:0005737">
    <property type="term" value="C:cytoplasm"/>
    <property type="evidence" value="ECO:0007669"/>
    <property type="project" value="TreeGrafter"/>
</dbReference>
<name>A0A8T2TRD0_CERRI</name>
<sequence>MYQRENNRGLPSMESNWKDLPTELLVQILSSVDDRTVIIAGNVCKGWRVALSSSISELSFKWCSRNISQLVQSIAPKFNKLQACQLWSSGPYLKDEAVKALAYHCHDLRDLDLSKGALITDASLSALAEGCRSLEKLNLSGCTKISEQGVIFVARHCNRLQNLNLCGCNRAGTDQALLALAENCSALQGLNLGWCEKVTDMGVSRLASWCSDLRSIDLCGCVEITDRSVIALADKCHRLSVLNLYSCIHITDASMYALANSSKYRGFHTHPKRRFRDSSSWLTERTAVSSITSAGSICYSSSPSRSISSYRDNGGSTLTSCDNFNPADGNYSCGLRSLNVGMCTHLSAQAVQAVCDAFPGLHTCAERHSLNISACLHLTSVHCACVNEARKQRRWGTLLMN</sequence>
<dbReference type="InterPro" id="IPR057207">
    <property type="entry name" value="FBXL15_LRR"/>
</dbReference>
<dbReference type="InterPro" id="IPR006553">
    <property type="entry name" value="Leu-rich_rpt_Cys-con_subtyp"/>
</dbReference>
<feature type="domain" description="F-box/LRR-repeat protein 15-like leucin rich repeat" evidence="3">
    <location>
        <begin position="81"/>
        <end position="266"/>
    </location>
</feature>
<dbReference type="InterPro" id="IPR001810">
    <property type="entry name" value="F-box_dom"/>
</dbReference>